<dbReference type="AlphaFoldDB" id="A0A2T7C7C8"/>
<proteinExistence type="predicted"/>
<sequence length="73" mass="7943">MTPADLTLPTPGANPLAVLPPRRRTGARVEPWISGVTAVEGIKILRPHNIGAYAKVGQNMDTRRARRAQSYPI</sequence>
<dbReference type="EMBL" id="CM009757">
    <property type="protein sequence ID" value="PUZ39227.1"/>
    <property type="molecule type" value="Genomic_DNA"/>
</dbReference>
<evidence type="ECO:0000313" key="1">
    <source>
        <dbReference type="EMBL" id="PUZ39227.1"/>
    </source>
</evidence>
<reference evidence="1 2" key="1">
    <citation type="submission" date="2018-04" db="EMBL/GenBank/DDBJ databases">
        <title>WGS assembly of Panicum hallii var. hallii HAL2.</title>
        <authorList>
            <person name="Lovell J."/>
            <person name="Jenkins J."/>
            <person name="Lowry D."/>
            <person name="Mamidi S."/>
            <person name="Sreedasyam A."/>
            <person name="Weng X."/>
            <person name="Barry K."/>
            <person name="Bonette J."/>
            <person name="Campitelli B."/>
            <person name="Daum C."/>
            <person name="Gordon S."/>
            <person name="Gould B."/>
            <person name="Lipzen A."/>
            <person name="MacQueen A."/>
            <person name="Palacio-Mejia J."/>
            <person name="Plott C."/>
            <person name="Shakirov E."/>
            <person name="Shu S."/>
            <person name="Yoshinaga Y."/>
            <person name="Zane M."/>
            <person name="Rokhsar D."/>
            <person name="Grimwood J."/>
            <person name="Schmutz J."/>
            <person name="Juenger T."/>
        </authorList>
    </citation>
    <scope>NUCLEOTIDE SEQUENCE [LARGE SCALE GENOMIC DNA]</scope>
    <source>
        <strain evidence="2">cv. HAL2</strain>
    </source>
</reference>
<name>A0A2T7C7C8_9POAL</name>
<accession>A0A2T7C7C8</accession>
<gene>
    <name evidence="1" type="ORF">GQ55_9G269700</name>
</gene>
<dbReference type="OrthoDB" id="1716320at2759"/>
<protein>
    <submittedName>
        <fullName evidence="1">Uncharacterized protein</fullName>
    </submittedName>
</protein>
<evidence type="ECO:0000313" key="2">
    <source>
        <dbReference type="Proteomes" id="UP000244336"/>
    </source>
</evidence>
<dbReference type="Gramene" id="PUZ39227">
    <property type="protein sequence ID" value="PUZ39227"/>
    <property type="gene ID" value="GQ55_9G269700"/>
</dbReference>
<organism evidence="1 2">
    <name type="scientific">Panicum hallii var. hallii</name>
    <dbReference type="NCBI Taxonomy" id="1504633"/>
    <lineage>
        <taxon>Eukaryota</taxon>
        <taxon>Viridiplantae</taxon>
        <taxon>Streptophyta</taxon>
        <taxon>Embryophyta</taxon>
        <taxon>Tracheophyta</taxon>
        <taxon>Spermatophyta</taxon>
        <taxon>Magnoliopsida</taxon>
        <taxon>Liliopsida</taxon>
        <taxon>Poales</taxon>
        <taxon>Poaceae</taxon>
        <taxon>PACMAD clade</taxon>
        <taxon>Panicoideae</taxon>
        <taxon>Panicodae</taxon>
        <taxon>Paniceae</taxon>
        <taxon>Panicinae</taxon>
        <taxon>Panicum</taxon>
        <taxon>Panicum sect. Panicum</taxon>
    </lineage>
</organism>
<keyword evidence="2" id="KW-1185">Reference proteome</keyword>
<dbReference type="Proteomes" id="UP000244336">
    <property type="component" value="Chromosome 9"/>
</dbReference>